<dbReference type="CDD" id="cd17326">
    <property type="entry name" value="MFS_MFSD8"/>
    <property type="match status" value="1"/>
</dbReference>
<evidence type="ECO:0000256" key="4">
    <source>
        <dbReference type="ARBA" id="ARBA00022989"/>
    </source>
</evidence>
<sequence>MGGILGKHGSFIIDHTMDEIPLHKMTGSLSHGTIPAIICENTAPAYQEDHTRLLEIPREKVARKRSHLVAYTTMFVMSIGFSIVLSGVWPYLKEELVPSLSKTSLGWVVAANPLGQMIGSPIVGLWGNKSGSIRLPCYITLSFFVLGNVMYSLLASFKGLGEFAPYYAMIVARFMTGVSSANIVLSRSYLAASTTVEERTIVISILSGSQALGFVIGPGIQAVLTILIPNEVDTGIDWLLWNKFTAAGWVAGALGLINLVLYLPCIFKEYNIAEKERALLKASMEKDDQIKLPKPDHLALIGILFSFFTAVFIYVLLETLAVPFVMDQYAWTEDKAMIVIGAALSVGGLICIFMFALNGILAKRYDERTVMIILGLVPIVVGTFIFLPWGDARIPIQTCTTDNDTVTTEMTTIATSEEMQVYDYENMDQLLFDKDTEDCGPGCPTTQIWCTYTPQLPLAQLIVAYVIVIIGYPVATGINQSIFSKLVGPKPQGIWMSIITVVGSFSRVMGPVFVSYVYTDFGTRWCFGFLTISMVLTLVEMCLLYKRLIPMKIPELGQTHAYDGPAAEKY</sequence>
<dbReference type="PANTHER" id="PTHR23510">
    <property type="entry name" value="INNER MEMBRANE TRANSPORT PROTEIN YAJR"/>
    <property type="match status" value="1"/>
</dbReference>
<evidence type="ECO:0000313" key="8">
    <source>
        <dbReference type="EMBL" id="KAG7160541.1"/>
    </source>
</evidence>
<evidence type="ECO:0000256" key="2">
    <source>
        <dbReference type="ARBA" id="ARBA00022448"/>
    </source>
</evidence>
<comment type="subcellular location">
    <subcellularLocation>
        <location evidence="1">Endomembrane system</location>
        <topology evidence="1">Multi-pass membrane protein</topology>
    </subcellularLocation>
</comment>
<accession>A0A8J5JQL7</accession>
<dbReference type="AlphaFoldDB" id="A0A8J5JQL7"/>
<dbReference type="PANTHER" id="PTHR23510:SF3">
    <property type="entry name" value="MAJOR FACILITATOR SUPERFAMILY DOMAIN-CONTAINING PROTEIN 8"/>
    <property type="match status" value="1"/>
</dbReference>
<keyword evidence="5 6" id="KW-0472">Membrane</keyword>
<feature type="transmembrane region" description="Helical" evidence="6">
    <location>
        <begin position="135"/>
        <end position="154"/>
    </location>
</feature>
<keyword evidence="3 6" id="KW-0812">Transmembrane</keyword>
<dbReference type="OrthoDB" id="370281at2759"/>
<feature type="transmembrane region" description="Helical" evidence="6">
    <location>
        <begin position="248"/>
        <end position="267"/>
    </location>
</feature>
<name>A0A8J5JQL7_HOMAM</name>
<dbReference type="GO" id="GO:0012505">
    <property type="term" value="C:endomembrane system"/>
    <property type="evidence" value="ECO:0007669"/>
    <property type="project" value="UniProtKB-SubCell"/>
</dbReference>
<gene>
    <name evidence="8" type="primary">Mfsd8-L2</name>
    <name evidence="8" type="ORF">Hamer_G001823</name>
</gene>
<dbReference type="PROSITE" id="PS50850">
    <property type="entry name" value="MFS"/>
    <property type="match status" value="1"/>
</dbReference>
<feature type="transmembrane region" description="Helical" evidence="6">
    <location>
        <begin position="298"/>
        <end position="317"/>
    </location>
</feature>
<dbReference type="EMBL" id="JAHLQT010031306">
    <property type="protein sequence ID" value="KAG7160541.1"/>
    <property type="molecule type" value="Genomic_DNA"/>
</dbReference>
<evidence type="ECO:0000256" key="6">
    <source>
        <dbReference type="SAM" id="Phobius"/>
    </source>
</evidence>
<dbReference type="InterPro" id="IPR051068">
    <property type="entry name" value="MFS_Domain-Containing_Protein"/>
</dbReference>
<keyword evidence="2" id="KW-0813">Transport</keyword>
<evidence type="ECO:0000256" key="5">
    <source>
        <dbReference type="ARBA" id="ARBA00023136"/>
    </source>
</evidence>
<dbReference type="InterPro" id="IPR011701">
    <property type="entry name" value="MFS"/>
</dbReference>
<dbReference type="Pfam" id="PF07690">
    <property type="entry name" value="MFS_1"/>
    <property type="match status" value="2"/>
</dbReference>
<dbReference type="GO" id="GO:0005765">
    <property type="term" value="C:lysosomal membrane"/>
    <property type="evidence" value="ECO:0007669"/>
    <property type="project" value="TreeGrafter"/>
</dbReference>
<organism evidence="8 9">
    <name type="scientific">Homarus americanus</name>
    <name type="common">American lobster</name>
    <dbReference type="NCBI Taxonomy" id="6706"/>
    <lineage>
        <taxon>Eukaryota</taxon>
        <taxon>Metazoa</taxon>
        <taxon>Ecdysozoa</taxon>
        <taxon>Arthropoda</taxon>
        <taxon>Crustacea</taxon>
        <taxon>Multicrustacea</taxon>
        <taxon>Malacostraca</taxon>
        <taxon>Eumalacostraca</taxon>
        <taxon>Eucarida</taxon>
        <taxon>Decapoda</taxon>
        <taxon>Pleocyemata</taxon>
        <taxon>Astacidea</taxon>
        <taxon>Nephropoidea</taxon>
        <taxon>Nephropidae</taxon>
        <taxon>Homarus</taxon>
    </lineage>
</organism>
<feature type="transmembrane region" description="Helical" evidence="6">
    <location>
        <begin position="337"/>
        <end position="357"/>
    </location>
</feature>
<evidence type="ECO:0000256" key="3">
    <source>
        <dbReference type="ARBA" id="ARBA00022692"/>
    </source>
</evidence>
<feature type="transmembrane region" description="Helical" evidence="6">
    <location>
        <begin position="68"/>
        <end position="92"/>
    </location>
</feature>
<feature type="transmembrane region" description="Helical" evidence="6">
    <location>
        <begin position="462"/>
        <end position="482"/>
    </location>
</feature>
<dbReference type="Proteomes" id="UP000747542">
    <property type="component" value="Unassembled WGS sequence"/>
</dbReference>
<feature type="transmembrane region" description="Helical" evidence="6">
    <location>
        <begin position="525"/>
        <end position="545"/>
    </location>
</feature>
<comment type="caution">
    <text evidence="8">The sequence shown here is derived from an EMBL/GenBank/DDBJ whole genome shotgun (WGS) entry which is preliminary data.</text>
</comment>
<feature type="domain" description="Major facilitator superfamily (MFS) profile" evidence="7">
    <location>
        <begin position="66"/>
        <end position="549"/>
    </location>
</feature>
<evidence type="ECO:0000313" key="9">
    <source>
        <dbReference type="Proteomes" id="UP000747542"/>
    </source>
</evidence>
<feature type="transmembrane region" description="Helical" evidence="6">
    <location>
        <begin position="166"/>
        <end position="190"/>
    </location>
</feature>
<reference evidence="8" key="1">
    <citation type="journal article" date="2021" name="Sci. Adv.">
        <title>The American lobster genome reveals insights on longevity, neural, and immune adaptations.</title>
        <authorList>
            <person name="Polinski J.M."/>
            <person name="Zimin A.V."/>
            <person name="Clark K.F."/>
            <person name="Kohn A.B."/>
            <person name="Sadowski N."/>
            <person name="Timp W."/>
            <person name="Ptitsyn A."/>
            <person name="Khanna P."/>
            <person name="Romanova D.Y."/>
            <person name="Williams P."/>
            <person name="Greenwood S.J."/>
            <person name="Moroz L.L."/>
            <person name="Walt D.R."/>
            <person name="Bodnar A.G."/>
        </authorList>
    </citation>
    <scope>NUCLEOTIDE SEQUENCE</scope>
    <source>
        <strain evidence="8">GMGI-L3</strain>
    </source>
</reference>
<keyword evidence="4 6" id="KW-1133">Transmembrane helix</keyword>
<proteinExistence type="predicted"/>
<evidence type="ECO:0000259" key="7">
    <source>
        <dbReference type="PROSITE" id="PS50850"/>
    </source>
</evidence>
<feature type="transmembrane region" description="Helical" evidence="6">
    <location>
        <begin position="369"/>
        <end position="387"/>
    </location>
</feature>
<dbReference type="InterPro" id="IPR020846">
    <property type="entry name" value="MFS_dom"/>
</dbReference>
<feature type="transmembrane region" description="Helical" evidence="6">
    <location>
        <begin position="202"/>
        <end position="228"/>
    </location>
</feature>
<protein>
    <submittedName>
        <fullName evidence="8">Major facilitator superfamily domain-containing protein 8-like 2</fullName>
    </submittedName>
</protein>
<feature type="transmembrane region" description="Helical" evidence="6">
    <location>
        <begin position="494"/>
        <end position="519"/>
    </location>
</feature>
<feature type="transmembrane region" description="Helical" evidence="6">
    <location>
        <begin position="104"/>
        <end position="123"/>
    </location>
</feature>
<keyword evidence="9" id="KW-1185">Reference proteome</keyword>
<dbReference type="GO" id="GO:0022857">
    <property type="term" value="F:transmembrane transporter activity"/>
    <property type="evidence" value="ECO:0007669"/>
    <property type="project" value="InterPro"/>
</dbReference>
<evidence type="ECO:0000256" key="1">
    <source>
        <dbReference type="ARBA" id="ARBA00004127"/>
    </source>
</evidence>